<feature type="domain" description="Integrase catalytic" evidence="2">
    <location>
        <begin position="144"/>
        <end position="310"/>
    </location>
</feature>
<evidence type="ECO:0000256" key="1">
    <source>
        <dbReference type="SAM" id="MobiDB-lite"/>
    </source>
</evidence>
<dbReference type="Pfam" id="PF00665">
    <property type="entry name" value="rve"/>
    <property type="match status" value="1"/>
</dbReference>
<dbReference type="PANTHER" id="PTHR46889">
    <property type="entry name" value="TRANSPOSASE INSF FOR INSERTION SEQUENCE IS3B-RELATED"/>
    <property type="match status" value="1"/>
</dbReference>
<evidence type="ECO:0000259" key="2">
    <source>
        <dbReference type="PROSITE" id="PS50994"/>
    </source>
</evidence>
<keyword evidence="4" id="KW-1185">Reference proteome</keyword>
<feature type="non-terminal residue" evidence="3">
    <location>
        <position position="1"/>
    </location>
</feature>
<feature type="non-terminal residue" evidence="3">
    <location>
        <position position="326"/>
    </location>
</feature>
<gene>
    <name evidence="3" type="ORF">ACFQ1C_16165</name>
</gene>
<proteinExistence type="predicted"/>
<protein>
    <submittedName>
        <fullName evidence="3">IS3 family transposase</fullName>
    </submittedName>
</protein>
<feature type="region of interest" description="Disordered" evidence="1">
    <location>
        <begin position="304"/>
        <end position="326"/>
    </location>
</feature>
<sequence>RSGQRRGQLTSLDDRTRLLALFDEAVSAGAARYKVASFMGLSERSLKRWRAVDGAVTEDRRPLAESAIQAHALTDAEESAILDACNQEEYQSLPPSQIVPLLADKGIYLGSESTFYRVLKRYQQQNHRGRTKVARKVIPPTSFTATGPNQVWTWDISYCPSLVRGQHWYLYLIMDIYSRKIVAWEVHEVESGELAKQLVERAIYREGCWQYPPVLHSDNGAPMTSYVLKSRLAELGMLMSHSRPRVSNDNPFSESMFRTVKYCPAWPVKGFGSLTIVREWMLAFEQGYNEQHLHSGINFVTPADRHRGGDQARLAKRTQVYEEAKR</sequence>
<dbReference type="Proteomes" id="UP001597048">
    <property type="component" value="Unassembled WGS sequence"/>
</dbReference>
<name>A0ABW3KNN9_9GAMM</name>
<evidence type="ECO:0000313" key="3">
    <source>
        <dbReference type="EMBL" id="MFD1009681.1"/>
    </source>
</evidence>
<dbReference type="EMBL" id="JBHTJS010000073">
    <property type="protein sequence ID" value="MFD1009681.1"/>
    <property type="molecule type" value="Genomic_DNA"/>
</dbReference>
<dbReference type="InterPro" id="IPR012337">
    <property type="entry name" value="RNaseH-like_sf"/>
</dbReference>
<dbReference type="PROSITE" id="PS50994">
    <property type="entry name" value="INTEGRASE"/>
    <property type="match status" value="1"/>
</dbReference>
<dbReference type="InterPro" id="IPR050900">
    <property type="entry name" value="Transposase_IS3/IS150/IS904"/>
</dbReference>
<reference evidence="4" key="1">
    <citation type="journal article" date="2019" name="Int. J. Syst. Evol. Microbiol.">
        <title>The Global Catalogue of Microorganisms (GCM) 10K type strain sequencing project: providing services to taxonomists for standard genome sequencing and annotation.</title>
        <authorList>
            <consortium name="The Broad Institute Genomics Platform"/>
            <consortium name="The Broad Institute Genome Sequencing Center for Infectious Disease"/>
            <person name="Wu L."/>
            <person name="Ma J."/>
        </authorList>
    </citation>
    <scope>NUCLEOTIDE SEQUENCE [LARGE SCALE GENOMIC DNA]</scope>
    <source>
        <strain evidence="4">CCUG 60525</strain>
    </source>
</reference>
<dbReference type="SUPFAM" id="SSF53098">
    <property type="entry name" value="Ribonuclease H-like"/>
    <property type="match status" value="1"/>
</dbReference>
<dbReference type="InterPro" id="IPR001584">
    <property type="entry name" value="Integrase_cat-core"/>
</dbReference>
<dbReference type="Gene3D" id="3.30.420.10">
    <property type="entry name" value="Ribonuclease H-like superfamily/Ribonuclease H"/>
    <property type="match status" value="1"/>
</dbReference>
<accession>A0ABW3KNN9</accession>
<comment type="caution">
    <text evidence="3">The sequence shown here is derived from an EMBL/GenBank/DDBJ whole genome shotgun (WGS) entry which is preliminary data.</text>
</comment>
<dbReference type="NCBIfam" id="NF033516">
    <property type="entry name" value="transpos_IS3"/>
    <property type="match status" value="1"/>
</dbReference>
<dbReference type="PANTHER" id="PTHR46889:SF4">
    <property type="entry name" value="TRANSPOSASE INSO FOR INSERTION SEQUENCE ELEMENT IS911B-RELATED"/>
    <property type="match status" value="1"/>
</dbReference>
<dbReference type="InterPro" id="IPR036397">
    <property type="entry name" value="RNaseH_sf"/>
</dbReference>
<dbReference type="InterPro" id="IPR048020">
    <property type="entry name" value="Transpos_IS3"/>
</dbReference>
<dbReference type="RefSeq" id="WP_379559708.1">
    <property type="nucleotide sequence ID" value="NZ_JBHTJS010000073.1"/>
</dbReference>
<organism evidence="3 4">
    <name type="scientific">Oceanisphaera ostreae</name>
    <dbReference type="NCBI Taxonomy" id="914151"/>
    <lineage>
        <taxon>Bacteria</taxon>
        <taxon>Pseudomonadati</taxon>
        <taxon>Pseudomonadota</taxon>
        <taxon>Gammaproteobacteria</taxon>
        <taxon>Aeromonadales</taxon>
        <taxon>Aeromonadaceae</taxon>
        <taxon>Oceanisphaera</taxon>
    </lineage>
</organism>
<evidence type="ECO:0000313" key="4">
    <source>
        <dbReference type="Proteomes" id="UP001597048"/>
    </source>
</evidence>